<keyword evidence="2" id="KW-1185">Reference proteome</keyword>
<reference evidence="1 2" key="1">
    <citation type="submission" date="2024-11" db="EMBL/GenBank/DDBJ databases">
        <title>Chromosome-level genome assembly of the freshwater bivalve Anodonta woodiana.</title>
        <authorList>
            <person name="Chen X."/>
        </authorList>
    </citation>
    <scope>NUCLEOTIDE SEQUENCE [LARGE SCALE GENOMIC DNA]</scope>
    <source>
        <strain evidence="1">MN2024</strain>
        <tissue evidence="1">Gills</tissue>
    </source>
</reference>
<evidence type="ECO:0008006" key="3">
    <source>
        <dbReference type="Google" id="ProtNLM"/>
    </source>
</evidence>
<sequence>MACLTIRYAIYLIEQLYWLMPDTYGQQQKYVGVHQGHITVITTMLVYTRDVSWSNQLFWCTPETYHRHKIYVGVHQRRIIAITAMLVYTRDVSQT</sequence>
<comment type="caution">
    <text evidence="1">The sequence shown here is derived from an EMBL/GenBank/DDBJ whole genome shotgun (WGS) entry which is preliminary data.</text>
</comment>
<evidence type="ECO:0000313" key="1">
    <source>
        <dbReference type="EMBL" id="KAL3866046.1"/>
    </source>
</evidence>
<name>A0ABD3VWQ0_SINWO</name>
<evidence type="ECO:0000313" key="2">
    <source>
        <dbReference type="Proteomes" id="UP001634394"/>
    </source>
</evidence>
<organism evidence="1 2">
    <name type="scientific">Sinanodonta woodiana</name>
    <name type="common">Chinese pond mussel</name>
    <name type="synonym">Anodonta woodiana</name>
    <dbReference type="NCBI Taxonomy" id="1069815"/>
    <lineage>
        <taxon>Eukaryota</taxon>
        <taxon>Metazoa</taxon>
        <taxon>Spiralia</taxon>
        <taxon>Lophotrochozoa</taxon>
        <taxon>Mollusca</taxon>
        <taxon>Bivalvia</taxon>
        <taxon>Autobranchia</taxon>
        <taxon>Heteroconchia</taxon>
        <taxon>Palaeoheterodonta</taxon>
        <taxon>Unionida</taxon>
        <taxon>Unionoidea</taxon>
        <taxon>Unionidae</taxon>
        <taxon>Unioninae</taxon>
        <taxon>Sinanodonta</taxon>
    </lineage>
</organism>
<protein>
    <recommendedName>
        <fullName evidence="3">Secreted protein</fullName>
    </recommendedName>
</protein>
<accession>A0ABD3VWQ0</accession>
<dbReference type="Proteomes" id="UP001634394">
    <property type="component" value="Unassembled WGS sequence"/>
</dbReference>
<proteinExistence type="predicted"/>
<gene>
    <name evidence="1" type="ORF">ACJMK2_043387</name>
</gene>
<dbReference type="EMBL" id="JBJQND010000009">
    <property type="protein sequence ID" value="KAL3866046.1"/>
    <property type="molecule type" value="Genomic_DNA"/>
</dbReference>
<dbReference type="AlphaFoldDB" id="A0ABD3VWQ0"/>